<dbReference type="FunFam" id="3.40.140.10:FF:000011">
    <property type="entry name" value="tRNA-specific adenosine deaminase"/>
    <property type="match status" value="1"/>
</dbReference>
<dbReference type="PROSITE" id="PS00903">
    <property type="entry name" value="CYT_DCMP_DEAMINASES_1"/>
    <property type="match status" value="1"/>
</dbReference>
<dbReference type="GO" id="GO:0008270">
    <property type="term" value="F:zinc ion binding"/>
    <property type="evidence" value="ECO:0007669"/>
    <property type="project" value="InterPro"/>
</dbReference>
<evidence type="ECO:0000259" key="5">
    <source>
        <dbReference type="PROSITE" id="PS51747"/>
    </source>
</evidence>
<gene>
    <name evidence="6" type="ORF">F4Y08_02205</name>
</gene>
<protein>
    <submittedName>
        <fullName evidence="6">Nucleoside deaminase</fullName>
    </submittedName>
</protein>
<name>A0A6B1DNP3_9CHLR</name>
<dbReference type="Gene3D" id="3.40.140.10">
    <property type="entry name" value="Cytidine Deaminase, domain 2"/>
    <property type="match status" value="1"/>
</dbReference>
<dbReference type="GO" id="GO:0006152">
    <property type="term" value="P:purine nucleoside catabolic process"/>
    <property type="evidence" value="ECO:0007669"/>
    <property type="project" value="TreeGrafter"/>
</dbReference>
<evidence type="ECO:0000256" key="2">
    <source>
        <dbReference type="ARBA" id="ARBA00022723"/>
    </source>
</evidence>
<comment type="caution">
    <text evidence="6">The sequence shown here is derived from an EMBL/GenBank/DDBJ whole genome shotgun (WGS) entry which is preliminary data.</text>
</comment>
<keyword evidence="2" id="KW-0479">Metal-binding</keyword>
<evidence type="ECO:0000313" key="6">
    <source>
        <dbReference type="EMBL" id="MYD89140.1"/>
    </source>
</evidence>
<dbReference type="GO" id="GO:0047974">
    <property type="term" value="F:guanosine deaminase activity"/>
    <property type="evidence" value="ECO:0007669"/>
    <property type="project" value="TreeGrafter"/>
</dbReference>
<feature type="domain" description="CMP/dCMP-type deaminase" evidence="5">
    <location>
        <begin position="1"/>
        <end position="124"/>
    </location>
</feature>
<dbReference type="SUPFAM" id="SSF53927">
    <property type="entry name" value="Cytidine deaminase-like"/>
    <property type="match status" value="1"/>
</dbReference>
<dbReference type="InterPro" id="IPR016192">
    <property type="entry name" value="APOBEC/CMP_deaminase_Zn-bd"/>
</dbReference>
<dbReference type="PANTHER" id="PTHR11079">
    <property type="entry name" value="CYTOSINE DEAMINASE FAMILY MEMBER"/>
    <property type="match status" value="1"/>
</dbReference>
<dbReference type="PROSITE" id="PS51747">
    <property type="entry name" value="CYT_DCMP_DEAMINASES_2"/>
    <property type="match status" value="1"/>
</dbReference>
<dbReference type="InterPro" id="IPR016193">
    <property type="entry name" value="Cytidine_deaminase-like"/>
</dbReference>
<reference evidence="6" key="1">
    <citation type="submission" date="2019-09" db="EMBL/GenBank/DDBJ databases">
        <title>Characterisation of the sponge microbiome using genome-centric metagenomics.</title>
        <authorList>
            <person name="Engelberts J.P."/>
            <person name="Robbins S.J."/>
            <person name="De Goeij J.M."/>
            <person name="Aranda M."/>
            <person name="Bell S.C."/>
            <person name="Webster N.S."/>
        </authorList>
    </citation>
    <scope>NUCLEOTIDE SEQUENCE</scope>
    <source>
        <strain evidence="6">SB0662_bin_9</strain>
    </source>
</reference>
<dbReference type="AlphaFoldDB" id="A0A6B1DNP3"/>
<dbReference type="Pfam" id="PF00383">
    <property type="entry name" value="dCMP_cyt_deam_1"/>
    <property type="match status" value="1"/>
</dbReference>
<dbReference type="PANTHER" id="PTHR11079:SF161">
    <property type="entry name" value="CMP_DCMP-TYPE DEAMINASE DOMAIN-CONTAINING PROTEIN"/>
    <property type="match status" value="1"/>
</dbReference>
<dbReference type="InterPro" id="IPR002125">
    <property type="entry name" value="CMP_dCMP_dom"/>
</dbReference>
<keyword evidence="4" id="KW-0862">Zinc</keyword>
<keyword evidence="3" id="KW-0378">Hydrolase</keyword>
<dbReference type="EMBL" id="VXPY01000013">
    <property type="protein sequence ID" value="MYD89140.1"/>
    <property type="molecule type" value="Genomic_DNA"/>
</dbReference>
<comment type="similarity">
    <text evidence="1">Belongs to the cytidine and deoxycytidylate deaminase family.</text>
</comment>
<evidence type="ECO:0000256" key="1">
    <source>
        <dbReference type="ARBA" id="ARBA00006576"/>
    </source>
</evidence>
<evidence type="ECO:0000256" key="3">
    <source>
        <dbReference type="ARBA" id="ARBA00022801"/>
    </source>
</evidence>
<evidence type="ECO:0000256" key="4">
    <source>
        <dbReference type="ARBA" id="ARBA00022833"/>
    </source>
</evidence>
<organism evidence="6">
    <name type="scientific">Caldilineaceae bacterium SB0662_bin_9</name>
    <dbReference type="NCBI Taxonomy" id="2605258"/>
    <lineage>
        <taxon>Bacteria</taxon>
        <taxon>Bacillati</taxon>
        <taxon>Chloroflexota</taxon>
        <taxon>Caldilineae</taxon>
        <taxon>Caldilineales</taxon>
        <taxon>Caldilineaceae</taxon>
    </lineage>
</organism>
<dbReference type="CDD" id="cd01285">
    <property type="entry name" value="nucleoside_deaminase"/>
    <property type="match status" value="1"/>
</dbReference>
<accession>A0A6B1DNP3</accession>
<sequence>MNHSHMRRAIELSRHAINTNLGGPFGAVVVRGDLVVAEGFNRVTSSLDPTAHAEVTAIRAACTALGTHQLTDCEIYTSCEPCPMCLGAIYWSGITRIYFANSREDAAAVGFSDQFLYEEIPLPVGQRTVPSVRLLGNEALRVFDEWRAKQDKIPY</sequence>
<proteinExistence type="inferred from homology"/>